<evidence type="ECO:0000259" key="4">
    <source>
        <dbReference type="Pfam" id="PF20439"/>
    </source>
</evidence>
<evidence type="ECO:0000313" key="5">
    <source>
        <dbReference type="EMBL" id="HIU03574.1"/>
    </source>
</evidence>
<dbReference type="AlphaFoldDB" id="A0A9D1KYA6"/>
<dbReference type="InterPro" id="IPR046842">
    <property type="entry name" value="SpoIVA_ATPase"/>
</dbReference>
<comment type="function">
    <text evidence="1">ATPase. Has a role at an early stage in the morphogenesis of the spore coat.</text>
</comment>
<dbReference type="Pfam" id="PF20439">
    <property type="entry name" value="SpoIVA_C"/>
    <property type="match status" value="1"/>
</dbReference>
<evidence type="ECO:0000259" key="3">
    <source>
        <dbReference type="Pfam" id="PF20438"/>
    </source>
</evidence>
<dbReference type="Gene3D" id="3.40.50.300">
    <property type="entry name" value="P-loop containing nucleotide triphosphate hydrolases"/>
    <property type="match status" value="1"/>
</dbReference>
<dbReference type="EC" id="3.6.1.-" evidence="1"/>
<comment type="subcellular location">
    <subcellularLocation>
        <location evidence="1">Cytoplasm</location>
    </subcellularLocation>
</comment>
<keyword evidence="1" id="KW-0547">Nucleotide-binding</keyword>
<gene>
    <name evidence="5" type="primary">spoIVA</name>
    <name evidence="5" type="ORF">IAB63_10020</name>
</gene>
<feature type="domain" description="Sporulation stage IV protein A C-terminal" evidence="4">
    <location>
        <begin position="416"/>
        <end position="491"/>
    </location>
</feature>
<dbReference type="GO" id="GO:0030435">
    <property type="term" value="P:sporulation resulting in formation of a cellular spore"/>
    <property type="evidence" value="ECO:0007669"/>
    <property type="project" value="UniProtKB-KW"/>
</dbReference>
<reference evidence="5" key="2">
    <citation type="journal article" date="2021" name="PeerJ">
        <title>Extensive microbial diversity within the chicken gut microbiome revealed by metagenomics and culture.</title>
        <authorList>
            <person name="Gilroy R."/>
            <person name="Ravi A."/>
            <person name="Getino M."/>
            <person name="Pursley I."/>
            <person name="Horton D.L."/>
            <person name="Alikhan N.F."/>
            <person name="Baker D."/>
            <person name="Gharbi K."/>
            <person name="Hall N."/>
            <person name="Watson M."/>
            <person name="Adriaenssens E.M."/>
            <person name="Foster-Nyarko E."/>
            <person name="Jarju S."/>
            <person name="Secka A."/>
            <person name="Antonio M."/>
            <person name="Oren A."/>
            <person name="Chaudhuri R.R."/>
            <person name="La Ragione R."/>
            <person name="Hildebrand F."/>
            <person name="Pallen M.J."/>
        </authorList>
    </citation>
    <scope>NUCLEOTIDE SEQUENCE</scope>
    <source>
        <strain evidence="5">CHK187-14744</strain>
    </source>
</reference>
<dbReference type="Proteomes" id="UP000824164">
    <property type="component" value="Unassembled WGS sequence"/>
</dbReference>
<dbReference type="NCBIfam" id="TIGR02836">
    <property type="entry name" value="spore_IV_A"/>
    <property type="match status" value="1"/>
</dbReference>
<feature type="domain" description="Stage IV sporulation protein A middle" evidence="3">
    <location>
        <begin position="238"/>
        <end position="415"/>
    </location>
</feature>
<comment type="caution">
    <text evidence="5">The sequence shown here is derived from an EMBL/GenBank/DDBJ whole genome shotgun (WGS) entry which is preliminary data.</text>
</comment>
<keyword evidence="1" id="KW-0378">Hydrolase</keyword>
<organism evidence="5 6">
    <name type="scientific">Candidatus Onthocola gallistercoris</name>
    <dbReference type="NCBI Taxonomy" id="2840876"/>
    <lineage>
        <taxon>Bacteria</taxon>
        <taxon>Bacillati</taxon>
        <taxon>Bacillota</taxon>
        <taxon>Bacilli</taxon>
        <taxon>Candidatus Onthocola</taxon>
    </lineage>
</organism>
<dbReference type="InterPro" id="IPR027417">
    <property type="entry name" value="P-loop_NTPase"/>
</dbReference>
<sequence>MDQYNLYKDIQTRTHGEIYIGVVGPVRTGKSTFIKRFMDMMVLPAIEDVHSREQAKDELPQSSAGTVIMTSEPKFIPKEAVEISVDTDVHVRIRCIDCVGFMVQGASGHEENGKERMVMTPWYDEPLPFTKAADIGTQKVIREHSTIGLVVTTDGSIGDIARENYVPAEERAVLELKKIGKPFMLLLNSARPYSEETKTLADQLEDKYQVQCMALNCDQLKKSDVEQMMTSLLYEFPVTSMEFYLPRWLDVLPKTHELKQQVIETLKQLVASVRTMRQFRQNTDILNAPWIRKYYVEKLDLSTGKIVLHMEMDNRHYYDMLSSLLNMPVRGEYEFFNLLKAMADQKEFYDKVSRAMESVTATGYGMVMPQREEVSFETPEVIRHGSKYGVNIKAHAPSIHMILATVETEIAPIVGSEAQAEDLIRYIKAEAQAENGDLWNTLILGKSIGQLVEDGIQNKVARMTEESQGKIQETLQKIINDSNGGVVFVII</sequence>
<evidence type="ECO:0000256" key="1">
    <source>
        <dbReference type="PIRNR" id="PIRNR007466"/>
    </source>
</evidence>
<proteinExistence type="predicted"/>
<dbReference type="EMBL" id="DVLT01000062">
    <property type="protein sequence ID" value="HIU03574.1"/>
    <property type="molecule type" value="Genomic_DNA"/>
</dbReference>
<dbReference type="PIRSF" id="PIRSF007466">
    <property type="entry name" value="SpoIVA"/>
    <property type="match status" value="1"/>
</dbReference>
<evidence type="ECO:0000313" key="6">
    <source>
        <dbReference type="Proteomes" id="UP000824164"/>
    </source>
</evidence>
<keyword evidence="1" id="KW-0067">ATP-binding</keyword>
<dbReference type="InterPro" id="IPR046840">
    <property type="entry name" value="SpoIVA_C"/>
</dbReference>
<dbReference type="GO" id="GO:0005524">
    <property type="term" value="F:ATP binding"/>
    <property type="evidence" value="ECO:0007669"/>
    <property type="project" value="UniProtKB-KW"/>
</dbReference>
<protein>
    <recommendedName>
        <fullName evidence="1">Stage IV sporulation protein A</fullName>
        <ecNumber evidence="1">3.6.1.-</ecNumber>
    </recommendedName>
    <alternativeName>
        <fullName evidence="1">Coat morphogenetic protein SpoIVA</fullName>
    </alternativeName>
</protein>
<comment type="catalytic activity">
    <reaction evidence="1">
        <text>ATP + H2O = ADP + phosphate + H(+)</text>
        <dbReference type="Rhea" id="RHEA:13065"/>
        <dbReference type="ChEBI" id="CHEBI:15377"/>
        <dbReference type="ChEBI" id="CHEBI:15378"/>
        <dbReference type="ChEBI" id="CHEBI:30616"/>
        <dbReference type="ChEBI" id="CHEBI:43474"/>
        <dbReference type="ChEBI" id="CHEBI:456216"/>
    </reaction>
</comment>
<dbReference type="InterPro" id="IPR014201">
    <property type="entry name" value="Spore_IV_A"/>
</dbReference>
<dbReference type="InterPro" id="IPR046841">
    <property type="entry name" value="SpoIVA_middle"/>
</dbReference>
<keyword evidence="1" id="KW-0963">Cytoplasm</keyword>
<name>A0A9D1KYA6_9FIRM</name>
<dbReference type="GO" id="GO:0016887">
    <property type="term" value="F:ATP hydrolysis activity"/>
    <property type="evidence" value="ECO:0007669"/>
    <property type="project" value="InterPro"/>
</dbReference>
<dbReference type="Pfam" id="PF09547">
    <property type="entry name" value="SpoIVA_ATPase"/>
    <property type="match status" value="1"/>
</dbReference>
<evidence type="ECO:0000259" key="2">
    <source>
        <dbReference type="Pfam" id="PF09547"/>
    </source>
</evidence>
<dbReference type="Pfam" id="PF20438">
    <property type="entry name" value="SpoIVA_middle"/>
    <property type="match status" value="1"/>
</dbReference>
<reference evidence="5" key="1">
    <citation type="submission" date="2020-10" db="EMBL/GenBank/DDBJ databases">
        <authorList>
            <person name="Gilroy R."/>
        </authorList>
    </citation>
    <scope>NUCLEOTIDE SEQUENCE</scope>
    <source>
        <strain evidence="5">CHK187-14744</strain>
    </source>
</reference>
<dbReference type="GO" id="GO:0005737">
    <property type="term" value="C:cytoplasm"/>
    <property type="evidence" value="ECO:0007669"/>
    <property type="project" value="UniProtKB-SubCell"/>
</dbReference>
<dbReference type="SUPFAM" id="SSF52540">
    <property type="entry name" value="P-loop containing nucleoside triphosphate hydrolases"/>
    <property type="match status" value="1"/>
</dbReference>
<feature type="domain" description="Stage IV sporulation protein A ATPase" evidence="2">
    <location>
        <begin position="1"/>
        <end position="237"/>
    </location>
</feature>
<accession>A0A9D1KYA6</accession>
<keyword evidence="1" id="KW-0749">Sporulation</keyword>